<sequence length="46" mass="5220">MSWKNETTVLVGVEEQLAWMREAGLARVGCNWRWRGFALLAGQAAR</sequence>
<proteinExistence type="predicted"/>
<protein>
    <submittedName>
        <fullName evidence="1">Uncharacterized protein</fullName>
    </submittedName>
</protein>
<reference evidence="1 2" key="1">
    <citation type="submission" date="2020-10" db="EMBL/GenBank/DDBJ databases">
        <title>Connecting structure to function with the recovery of over 1000 high-quality activated sludge metagenome-assembled genomes encoding full-length rRNA genes using long-read sequencing.</title>
        <authorList>
            <person name="Singleton C.M."/>
            <person name="Petriglieri F."/>
            <person name="Kristensen J.M."/>
            <person name="Kirkegaard R.H."/>
            <person name="Michaelsen T.Y."/>
            <person name="Andersen M.H."/>
            <person name="Karst S.M."/>
            <person name="Dueholm M.S."/>
            <person name="Nielsen P.H."/>
            <person name="Albertsen M."/>
        </authorList>
    </citation>
    <scope>NUCLEOTIDE SEQUENCE [LARGE SCALE GENOMIC DNA]</scope>
    <source>
        <strain evidence="1">Lyne_18-Q3-R50-59_MAXAC.006</strain>
    </source>
</reference>
<dbReference type="EMBL" id="JADJZA010000001">
    <property type="protein sequence ID" value="MBK9295387.1"/>
    <property type="molecule type" value="Genomic_DNA"/>
</dbReference>
<comment type="caution">
    <text evidence="1">The sequence shown here is derived from an EMBL/GenBank/DDBJ whole genome shotgun (WGS) entry which is preliminary data.</text>
</comment>
<accession>A0A936NA98</accession>
<organism evidence="1 2">
    <name type="scientific">Candidatus Neomicrothrix subdominans</name>
    <dbReference type="NCBI Taxonomy" id="2954438"/>
    <lineage>
        <taxon>Bacteria</taxon>
        <taxon>Bacillati</taxon>
        <taxon>Actinomycetota</taxon>
        <taxon>Acidimicrobiia</taxon>
        <taxon>Acidimicrobiales</taxon>
        <taxon>Microthrixaceae</taxon>
        <taxon>Candidatus Neomicrothrix</taxon>
    </lineage>
</organism>
<gene>
    <name evidence="1" type="ORF">IPN02_00620</name>
</gene>
<dbReference type="AlphaFoldDB" id="A0A936NA98"/>
<dbReference type="Proteomes" id="UP000727993">
    <property type="component" value="Unassembled WGS sequence"/>
</dbReference>
<evidence type="ECO:0000313" key="1">
    <source>
        <dbReference type="EMBL" id="MBK9295387.1"/>
    </source>
</evidence>
<name>A0A936NA98_9ACTN</name>
<evidence type="ECO:0000313" key="2">
    <source>
        <dbReference type="Proteomes" id="UP000727993"/>
    </source>
</evidence>